<protein>
    <submittedName>
        <fullName evidence="1">ClbS/DfsB family four-helix bundle protein</fullName>
    </submittedName>
</protein>
<dbReference type="InterPro" id="IPR034660">
    <property type="entry name" value="DinB/YfiT-like"/>
</dbReference>
<dbReference type="EMBL" id="CP157940">
    <property type="protein sequence ID" value="XBS54945.1"/>
    <property type="molecule type" value="Genomic_DNA"/>
</dbReference>
<reference evidence="1" key="1">
    <citation type="submission" date="2024-06" db="EMBL/GenBank/DDBJ databases">
        <title>Lacrimispora cavernae sp. nov., a novel anaerobe isolated from bat guano pile inside a cave.</title>
        <authorList>
            <person name="Miller S.L."/>
            <person name="Lu N."/>
            <person name="King J."/>
            <person name="Sankaranarayanan K."/>
            <person name="Lawson P.A."/>
        </authorList>
    </citation>
    <scope>NUCLEOTIDE SEQUENCE</scope>
    <source>
        <strain evidence="1">BS-2</strain>
    </source>
</reference>
<accession>A0AAU7PRM9</accession>
<evidence type="ECO:0000313" key="1">
    <source>
        <dbReference type="EMBL" id="XBS54945.1"/>
    </source>
</evidence>
<proteinExistence type="predicted"/>
<dbReference type="PIRSF" id="PIRSF031551">
    <property type="entry name" value="DUF1706"/>
    <property type="match status" value="1"/>
</dbReference>
<dbReference type="InterPro" id="IPR012550">
    <property type="entry name" value="DUF1706"/>
</dbReference>
<gene>
    <name evidence="1" type="ORF">ABFV83_03875</name>
</gene>
<dbReference type="Pfam" id="PF08020">
    <property type="entry name" value="DUF1706"/>
    <property type="match status" value="1"/>
</dbReference>
<dbReference type="PANTHER" id="PTHR40658:SF4">
    <property type="entry name" value="HYPOTHETICAL CYTOSOLIC PROTEIN"/>
    <property type="match status" value="1"/>
</dbReference>
<dbReference type="RefSeq" id="WP_349947632.1">
    <property type="nucleotide sequence ID" value="NZ_CP157940.1"/>
</dbReference>
<sequence>MSRPTTKPDLMAAANTQFEKLWQMIGSMTKEEQNAAFNFGEDFLQKQKETHWRRDKNLRDVLIHLYEWHQLLLNWIKANKLGEPKPFLPEPYNWKTYPQMNVGFWEKHQTTAYSQSLEMLKKSHAEVMALIETFSNDELFSKRYFSWTGTSTLGSYCVSATSSHYDWAMKKMKQHIRSQRNSKS</sequence>
<dbReference type="SUPFAM" id="SSF109854">
    <property type="entry name" value="DinB/YfiT-like putative metalloenzymes"/>
    <property type="match status" value="1"/>
</dbReference>
<organism evidence="1">
    <name type="scientific">Lacrimispora sp. BS-2</name>
    <dbReference type="NCBI Taxonomy" id="3151850"/>
    <lineage>
        <taxon>Bacteria</taxon>
        <taxon>Bacillati</taxon>
        <taxon>Bacillota</taxon>
        <taxon>Clostridia</taxon>
        <taxon>Lachnospirales</taxon>
        <taxon>Lachnospiraceae</taxon>
        <taxon>Lacrimispora</taxon>
    </lineage>
</organism>
<name>A0AAU7PRM9_9FIRM</name>
<dbReference type="Gene3D" id="1.20.120.450">
    <property type="entry name" value="dinb family like domain"/>
    <property type="match status" value="1"/>
</dbReference>
<dbReference type="PANTHER" id="PTHR40658">
    <property type="match status" value="1"/>
</dbReference>
<dbReference type="AlphaFoldDB" id="A0AAU7PRM9"/>